<dbReference type="EMBL" id="MH271308">
    <property type="protein sequence ID" value="AWY05730.1"/>
    <property type="molecule type" value="Genomic_DNA"/>
</dbReference>
<organism evidence="1 2">
    <name type="scientific">Microbacterium phage Percival</name>
    <dbReference type="NCBI Taxonomy" id="2201439"/>
    <lineage>
        <taxon>Viruses</taxon>
        <taxon>Duplodnaviria</taxon>
        <taxon>Heunggongvirae</taxon>
        <taxon>Uroviricota</taxon>
        <taxon>Caudoviricetes</taxon>
        <taxon>Casidaviridae</taxon>
        <taxon>Percivalvirus</taxon>
        <taxon>Percivalvirus percival</taxon>
    </lineage>
</organism>
<evidence type="ECO:0000313" key="2">
    <source>
        <dbReference type="Proteomes" id="UP000250990"/>
    </source>
</evidence>
<reference evidence="2" key="1">
    <citation type="submission" date="2018-04" db="EMBL/GenBank/DDBJ databases">
        <authorList>
            <person name="Go L.Y."/>
            <person name="Mitchell J.A."/>
        </authorList>
    </citation>
    <scope>NUCLEOTIDE SEQUENCE [LARGE SCALE GENOMIC DNA]</scope>
</reference>
<evidence type="ECO:0000313" key="1">
    <source>
        <dbReference type="EMBL" id="AWY05730.1"/>
    </source>
</evidence>
<accession>A0A2Z4Q6Y7</accession>
<name>A0A2Z4Q6Y7_9CAUD</name>
<protein>
    <submittedName>
        <fullName evidence="1">NrdH-like glutaredoxin</fullName>
    </submittedName>
</protein>
<proteinExistence type="predicted"/>
<dbReference type="Proteomes" id="UP000250990">
    <property type="component" value="Segment"/>
</dbReference>
<keyword evidence="2" id="KW-1185">Reference proteome</keyword>
<dbReference type="Gene3D" id="3.40.30.10">
    <property type="entry name" value="Glutaredoxin"/>
    <property type="match status" value="1"/>
</dbReference>
<gene>
    <name evidence="1" type="primary">43</name>
    <name evidence="1" type="ORF">PBI_PERCIVAL_43</name>
</gene>
<sequence length="85" mass="9324">MTLLRVHTKTLSYCAQCHMTLRVAGSKGIATEELPGIDTPERAEELAVFKSEHNLSAAPIVEAVVDGVVVERWAGFRPDRIEAYA</sequence>